<dbReference type="NCBIfam" id="TIGR01843">
    <property type="entry name" value="type_I_hlyD"/>
    <property type="match status" value="1"/>
</dbReference>
<keyword evidence="10" id="KW-0175">Coiled coil</keyword>
<evidence type="ECO:0000256" key="6">
    <source>
        <dbReference type="ARBA" id="ARBA00022692"/>
    </source>
</evidence>
<evidence type="ECO:0000313" key="15">
    <source>
        <dbReference type="Proteomes" id="UP001523392"/>
    </source>
</evidence>
<keyword evidence="5 9" id="KW-0997">Cell inner membrane</keyword>
<dbReference type="EMBL" id="JAFIRR010000225">
    <property type="protein sequence ID" value="MCO6419757.1"/>
    <property type="molecule type" value="Genomic_DNA"/>
</dbReference>
<feature type="coiled-coil region" evidence="10">
    <location>
        <begin position="132"/>
        <end position="159"/>
    </location>
</feature>
<feature type="coiled-coil region" evidence="10">
    <location>
        <begin position="202"/>
        <end position="229"/>
    </location>
</feature>
<dbReference type="Gene3D" id="2.40.50.100">
    <property type="match status" value="1"/>
</dbReference>
<dbReference type="Pfam" id="PF26002">
    <property type="entry name" value="Beta-barrel_AprE"/>
    <property type="match status" value="1"/>
</dbReference>
<accession>A0ABT1DCU3</accession>
<comment type="caution">
    <text evidence="14">The sequence shown here is derived from an EMBL/GenBank/DDBJ whole genome shotgun (WGS) entry which is preliminary data.</text>
</comment>
<dbReference type="InterPro" id="IPR058781">
    <property type="entry name" value="HH_AprE-like"/>
</dbReference>
<evidence type="ECO:0000259" key="12">
    <source>
        <dbReference type="Pfam" id="PF25994"/>
    </source>
</evidence>
<sequence>MSLTTEAPPPPPPAPQGKRALAPLAKPQPGSALPPFPAHPLLDAPAPRTRAPLYFGLAIFLIFVVGFGAWAGLAPLAEASIAPGVVKVEGSRRTIQHLEGGIVREILVRDGDRVRAGQVLVRLDQIQSDSTLETQRSAVWALQAQLARLEAEQRRAREVDFPADLLANTEPRAVGAVISQRALFEARRTSLDSQLAVLETRIRQQQGVISSARGQLEAARRQLVLIQQEEAMRRDLVRQGLARLPDLLAVQRSMAGLEGTLEDLNGQIARASAVIAEAESQQRQVIDQRLQDVGTEMSDARAKLAEAEEKLRAASDVATRRDIVAPDDGTVVNLRVFTLGAVLRPGDPIMDLVPEKDRLVAEVNVQPNDIDVVYPGLQAEIRLPAFKQRLVPYLHGHVSWVAADVTVNEQTRQQYYRAYVLIDRDQIERLPNVFLTPGMPVEAHIRIGERTFFHYLTQPIRDSFNRAFREQ</sequence>
<keyword evidence="15" id="KW-1185">Reference proteome</keyword>
<feature type="region of interest" description="Disordered" evidence="11">
    <location>
        <begin position="1"/>
        <end position="36"/>
    </location>
</feature>
<evidence type="ECO:0000256" key="1">
    <source>
        <dbReference type="ARBA" id="ARBA00004377"/>
    </source>
</evidence>
<evidence type="ECO:0000256" key="3">
    <source>
        <dbReference type="ARBA" id="ARBA00022448"/>
    </source>
</evidence>
<gene>
    <name evidence="14" type="ORF">JYK14_26855</name>
</gene>
<keyword evidence="8 9" id="KW-0472">Membrane</keyword>
<dbReference type="RefSeq" id="WP_252956436.1">
    <property type="nucleotide sequence ID" value="NZ_JAFIRR010000225.1"/>
</dbReference>
<evidence type="ECO:0000256" key="4">
    <source>
        <dbReference type="ARBA" id="ARBA00022475"/>
    </source>
</evidence>
<comment type="subcellular location">
    <subcellularLocation>
        <location evidence="1 9">Cell inner membrane</location>
        <topology evidence="1 9">Single-pass membrane protein</topology>
    </subcellularLocation>
</comment>
<feature type="transmembrane region" description="Helical" evidence="9">
    <location>
        <begin position="53"/>
        <end position="73"/>
    </location>
</feature>
<keyword evidence="7 9" id="KW-1133">Transmembrane helix</keyword>
<feature type="coiled-coil region" evidence="10">
    <location>
        <begin position="254"/>
        <end position="317"/>
    </location>
</feature>
<reference evidence="14 15" key="1">
    <citation type="submission" date="2021-12" db="EMBL/GenBank/DDBJ databases">
        <title>Siccirubricoccus leaddurans sp. nov., a high concentration Zn2+ tolerance bacterium.</title>
        <authorList>
            <person name="Cao Y."/>
        </authorList>
    </citation>
    <scope>NUCLEOTIDE SEQUENCE [LARGE SCALE GENOMIC DNA]</scope>
    <source>
        <strain evidence="14 15">KC 17139</strain>
    </source>
</reference>
<evidence type="ECO:0000256" key="2">
    <source>
        <dbReference type="ARBA" id="ARBA00009477"/>
    </source>
</evidence>
<comment type="similarity">
    <text evidence="2 9">Belongs to the membrane fusion protein (MFP) (TC 8.A.1) family.</text>
</comment>
<feature type="domain" description="AprE-like beta-barrel" evidence="13">
    <location>
        <begin position="359"/>
        <end position="448"/>
    </location>
</feature>
<evidence type="ECO:0000256" key="10">
    <source>
        <dbReference type="SAM" id="Coils"/>
    </source>
</evidence>
<proteinExistence type="inferred from homology"/>
<keyword evidence="6 9" id="KW-0812">Transmembrane</keyword>
<name>A0ABT1DCU3_9PROT</name>
<dbReference type="PANTHER" id="PTHR30386:SF17">
    <property type="entry name" value="ALKALINE PROTEASE SECRETION PROTEIN APRE"/>
    <property type="match status" value="1"/>
</dbReference>
<keyword evidence="3 9" id="KW-0813">Transport</keyword>
<organism evidence="14 15">
    <name type="scientific">Siccirubricoccus soli</name>
    <dbReference type="NCBI Taxonomy" id="2899147"/>
    <lineage>
        <taxon>Bacteria</taxon>
        <taxon>Pseudomonadati</taxon>
        <taxon>Pseudomonadota</taxon>
        <taxon>Alphaproteobacteria</taxon>
        <taxon>Acetobacterales</taxon>
        <taxon>Roseomonadaceae</taxon>
        <taxon>Siccirubricoccus</taxon>
    </lineage>
</organism>
<protein>
    <recommendedName>
        <fullName evidence="9">Membrane fusion protein (MFP) family protein</fullName>
    </recommendedName>
</protein>
<keyword evidence="4 9" id="KW-1003">Cell membrane</keyword>
<dbReference type="PRINTS" id="PR01490">
    <property type="entry name" value="RTXTOXIND"/>
</dbReference>
<dbReference type="InterPro" id="IPR058982">
    <property type="entry name" value="Beta-barrel_AprE"/>
</dbReference>
<dbReference type="Gene3D" id="2.40.30.170">
    <property type="match status" value="1"/>
</dbReference>
<evidence type="ECO:0000256" key="5">
    <source>
        <dbReference type="ARBA" id="ARBA00022519"/>
    </source>
</evidence>
<dbReference type="InterPro" id="IPR010129">
    <property type="entry name" value="T1SS_HlyD"/>
</dbReference>
<evidence type="ECO:0000256" key="7">
    <source>
        <dbReference type="ARBA" id="ARBA00022989"/>
    </source>
</evidence>
<evidence type="ECO:0000256" key="9">
    <source>
        <dbReference type="RuleBase" id="RU365093"/>
    </source>
</evidence>
<evidence type="ECO:0000259" key="13">
    <source>
        <dbReference type="Pfam" id="PF26002"/>
    </source>
</evidence>
<evidence type="ECO:0000256" key="11">
    <source>
        <dbReference type="SAM" id="MobiDB-lite"/>
    </source>
</evidence>
<feature type="domain" description="AprE-like long alpha-helical hairpin" evidence="12">
    <location>
        <begin position="129"/>
        <end position="317"/>
    </location>
</feature>
<dbReference type="PANTHER" id="PTHR30386">
    <property type="entry name" value="MEMBRANE FUSION SUBUNIT OF EMRAB-TOLC MULTIDRUG EFFLUX PUMP"/>
    <property type="match status" value="1"/>
</dbReference>
<dbReference type="Proteomes" id="UP001523392">
    <property type="component" value="Unassembled WGS sequence"/>
</dbReference>
<evidence type="ECO:0000313" key="14">
    <source>
        <dbReference type="EMBL" id="MCO6419757.1"/>
    </source>
</evidence>
<evidence type="ECO:0000256" key="8">
    <source>
        <dbReference type="ARBA" id="ARBA00023136"/>
    </source>
</evidence>
<dbReference type="Pfam" id="PF25994">
    <property type="entry name" value="HH_AprE"/>
    <property type="match status" value="1"/>
</dbReference>
<dbReference type="InterPro" id="IPR050739">
    <property type="entry name" value="MFP"/>
</dbReference>